<gene>
    <name evidence="2" type="ORF">X975_12873</name>
</gene>
<sequence>MKLSECENTLSLILRNFNLNELGHFRNCSEIEVSYPVKFGPYKQLSFNCETESPHSAKSSKRELTEKEIAELKDDLILTMIQNTEKRLCHRLRYALNYSELNFPSFPTSDNSSWLSNFTGLGCRTNKTLAFIAMDVVLYHSFAENMGIDVTKNYHQTTAVIIEAVQESQYVLDVHPINKKVLVEFIKNYTTGNLDRHLRMPVRKLEGCGKDESANVCVEEVTTATFSEIVLDKTKDVVLMYYASWCGACYSVSHIFLSVADYFSNVEGIKFARISGEDNDLPWEHTV</sequence>
<evidence type="ECO:0000313" key="2">
    <source>
        <dbReference type="EMBL" id="KFM83104.1"/>
    </source>
</evidence>
<dbReference type="InterPro" id="IPR013766">
    <property type="entry name" value="Thioredoxin_domain"/>
</dbReference>
<dbReference type="EMBL" id="KK122592">
    <property type="protein sequence ID" value="KFM83104.1"/>
    <property type="molecule type" value="Genomic_DNA"/>
</dbReference>
<proteinExistence type="predicted"/>
<dbReference type="Gene3D" id="3.40.30.10">
    <property type="entry name" value="Glutaredoxin"/>
    <property type="match status" value="2"/>
</dbReference>
<dbReference type="OrthoDB" id="1910803at2759"/>
<dbReference type="InterPro" id="IPR017937">
    <property type="entry name" value="Thioredoxin_CS"/>
</dbReference>
<evidence type="ECO:0000259" key="1">
    <source>
        <dbReference type="Pfam" id="PF00085"/>
    </source>
</evidence>
<dbReference type="Proteomes" id="UP000054359">
    <property type="component" value="Unassembled WGS sequence"/>
</dbReference>
<protein>
    <submittedName>
        <fullName evidence="2">Thioredoxin domain-containing protein 11</fullName>
    </submittedName>
</protein>
<evidence type="ECO:0000313" key="3">
    <source>
        <dbReference type="Proteomes" id="UP000054359"/>
    </source>
</evidence>
<feature type="domain" description="Thioredoxin" evidence="1">
    <location>
        <begin position="218"/>
        <end position="276"/>
    </location>
</feature>
<dbReference type="Pfam" id="PF00085">
    <property type="entry name" value="Thioredoxin"/>
    <property type="match status" value="1"/>
</dbReference>
<dbReference type="PANTHER" id="PTHR46497:SF1">
    <property type="entry name" value="THIOREDOXIN DOMAIN-CONTAINING PROTEIN 11"/>
    <property type="match status" value="1"/>
</dbReference>
<dbReference type="InterPro" id="IPR036249">
    <property type="entry name" value="Thioredoxin-like_sf"/>
</dbReference>
<keyword evidence="3" id="KW-1185">Reference proteome</keyword>
<dbReference type="PROSITE" id="PS00194">
    <property type="entry name" value="THIOREDOXIN_1"/>
    <property type="match status" value="1"/>
</dbReference>
<name>A0A087V0G5_STEMI</name>
<accession>A0A087V0G5</accession>
<dbReference type="SUPFAM" id="SSF52833">
    <property type="entry name" value="Thioredoxin-like"/>
    <property type="match status" value="1"/>
</dbReference>
<dbReference type="AlphaFoldDB" id="A0A087V0G5"/>
<feature type="non-terminal residue" evidence="2">
    <location>
        <position position="287"/>
    </location>
</feature>
<reference evidence="2 3" key="1">
    <citation type="submission" date="2013-11" db="EMBL/GenBank/DDBJ databases">
        <title>Genome sequencing of Stegodyphus mimosarum.</title>
        <authorList>
            <person name="Bechsgaard J."/>
        </authorList>
    </citation>
    <scope>NUCLEOTIDE SEQUENCE [LARGE SCALE GENOMIC DNA]</scope>
</reference>
<organism evidence="2 3">
    <name type="scientific">Stegodyphus mimosarum</name>
    <name type="common">African social velvet spider</name>
    <dbReference type="NCBI Taxonomy" id="407821"/>
    <lineage>
        <taxon>Eukaryota</taxon>
        <taxon>Metazoa</taxon>
        <taxon>Ecdysozoa</taxon>
        <taxon>Arthropoda</taxon>
        <taxon>Chelicerata</taxon>
        <taxon>Arachnida</taxon>
        <taxon>Araneae</taxon>
        <taxon>Araneomorphae</taxon>
        <taxon>Entelegynae</taxon>
        <taxon>Eresoidea</taxon>
        <taxon>Eresidae</taxon>
        <taxon>Stegodyphus</taxon>
    </lineage>
</organism>
<dbReference type="InterPro" id="IPR052792">
    <property type="entry name" value="Thioredoxin_dom-contain_11"/>
</dbReference>
<dbReference type="PANTHER" id="PTHR46497">
    <property type="entry name" value="THIOREDOXIN DOMAIN-CONTAINING PROTEIN 11"/>
    <property type="match status" value="1"/>
</dbReference>
<dbReference type="STRING" id="407821.A0A087V0G5"/>